<organism evidence="1 2">
    <name type="scientific">Geoglobus acetivorans</name>
    <dbReference type="NCBI Taxonomy" id="565033"/>
    <lineage>
        <taxon>Archaea</taxon>
        <taxon>Methanobacteriati</taxon>
        <taxon>Methanobacteriota</taxon>
        <taxon>Archaeoglobi</taxon>
        <taxon>Archaeoglobales</taxon>
        <taxon>Archaeoglobaceae</taxon>
        <taxon>Geoglobus</taxon>
    </lineage>
</organism>
<evidence type="ECO:0000313" key="1">
    <source>
        <dbReference type="EMBL" id="AIY91215.1"/>
    </source>
</evidence>
<dbReference type="GeneID" id="24798758"/>
<gene>
    <name evidence="1" type="ORF">GACE_2194</name>
</gene>
<name>A0A0A7GGM5_GEOAI</name>
<dbReference type="HOGENOM" id="CLU_846264_0_0_2"/>
<protein>
    <recommendedName>
        <fullName evidence="3">DUF11 domain-containing protein</fullName>
    </recommendedName>
</protein>
<dbReference type="EMBL" id="CP009552">
    <property type="protein sequence ID" value="AIY91215.1"/>
    <property type="molecule type" value="Genomic_DNA"/>
</dbReference>
<reference evidence="1 2" key="1">
    <citation type="journal article" date="2015" name="Appl. Environ. Microbiol.">
        <title>The Geoglobus acetivorans genome: Fe(III) reduction, acetate utilization, autotrophic growth, and degradation of aromatic compounds in a hyperthermophilic archaeon.</title>
        <authorList>
            <person name="Mardanov A.V."/>
            <person name="Slododkina G.B."/>
            <person name="Slobodkin A.I."/>
            <person name="Beletsky A.V."/>
            <person name="Gavrilov S.N."/>
            <person name="Kublanov I.V."/>
            <person name="Bonch-Osmolovskaya E.A."/>
            <person name="Skryabin K.G."/>
            <person name="Ravin N.V."/>
        </authorList>
    </citation>
    <scope>NUCLEOTIDE SEQUENCE [LARGE SCALE GENOMIC DNA]</scope>
    <source>
        <strain evidence="1 2">SBH6</strain>
    </source>
</reference>
<dbReference type="Proteomes" id="UP000030624">
    <property type="component" value="Chromosome"/>
</dbReference>
<dbReference type="RefSeq" id="WP_048093348.1">
    <property type="nucleotide sequence ID" value="NZ_CP009552.1"/>
</dbReference>
<dbReference type="STRING" id="565033.GACE_2194"/>
<dbReference type="KEGG" id="gac:GACE_2194"/>
<evidence type="ECO:0000313" key="2">
    <source>
        <dbReference type="Proteomes" id="UP000030624"/>
    </source>
</evidence>
<evidence type="ECO:0008006" key="3">
    <source>
        <dbReference type="Google" id="ProtNLM"/>
    </source>
</evidence>
<sequence>MRIVYGIILLVFSLTVLLGSSGNFREYGGERTAVYQITDNSSSFIAFSCPIASVKVTNGDVVTVLTLTNNLNENAEFYITPDVNVLEFSNPVAIDAGDSADIQATYVGGEGEYTVLLTVDAVWANGSARIETCAINITDPTLEIEKVLLSGNKSVRMGEKEYWTYRIVLKNYGSDELLTVKDVVPAEFEVIGFNQSSGNVTVTQNGHGMMGASKILWNVNAGDVEYLDVEISTKMNPAGKQEFMSSGEYCMNNGAEIVEYGIKSNALTVIAEERSD</sequence>
<dbReference type="eggNOG" id="arCOG02698">
    <property type="taxonomic scope" value="Archaea"/>
</dbReference>
<proteinExistence type="predicted"/>
<accession>A0A0A7GGM5</accession>
<dbReference type="AlphaFoldDB" id="A0A0A7GGM5"/>